<dbReference type="AlphaFoldDB" id="A0A1X7TTX4"/>
<sequence>MNAIVVLCLLLKVAVSIDPIPDADDRLHVYALPVGQGDCTVIQCPRGQGDPRKGTVSIIDAGASRSTNKLGMKEKDILDFLAGTRLNFVVITHSDLDHRSYINAILQSYGKTHLQKTNIKKTFPVYHSCAWSSYRIKSEYAKSKEVSKCAGVKKCKKKLKLCPHSDNFGPTLSFVASAYGGCQGKNKKAANEDSIISKITYAGRSTLITGDFELKDDKMTTFLQKANGDLKSDIYRLSHHGASNKKANQIQFLDAVGASYVFSSSGYKYGHPRCQIYEYYYKKKLLDIVAKHPYTCFQSSKKHSFEPLEIRQPIYVTHIIRKNSFLFGSDIKSYYLIKFNINPLGHICVEFIHMGDEK</sequence>
<proteinExistence type="predicted"/>
<reference evidence="2" key="1">
    <citation type="submission" date="2017-05" db="UniProtKB">
        <authorList>
            <consortium name="EnsemblMetazoa"/>
        </authorList>
    </citation>
    <scope>IDENTIFICATION</scope>
</reference>
<feature type="chain" id="PRO_5010864126" description="Metallo-beta-lactamase domain-containing protein" evidence="1">
    <location>
        <begin position="17"/>
        <end position="358"/>
    </location>
</feature>
<evidence type="ECO:0000256" key="1">
    <source>
        <dbReference type="SAM" id="SignalP"/>
    </source>
</evidence>
<feature type="signal peptide" evidence="1">
    <location>
        <begin position="1"/>
        <end position="16"/>
    </location>
</feature>
<dbReference type="InterPro" id="IPR036866">
    <property type="entry name" value="RibonucZ/Hydroxyglut_hydro"/>
</dbReference>
<accession>A0A1X7TTX4</accession>
<dbReference type="InParanoid" id="A0A1X7TTX4"/>
<evidence type="ECO:0000313" key="2">
    <source>
        <dbReference type="EnsemblMetazoa" id="Aqu2.1.18629_001"/>
    </source>
</evidence>
<dbReference type="PANTHER" id="PTHR30619:SF1">
    <property type="entry name" value="RECOMBINATION PROTEIN 2"/>
    <property type="match status" value="1"/>
</dbReference>
<dbReference type="PANTHER" id="PTHR30619">
    <property type="entry name" value="DNA INTERNALIZATION/COMPETENCE PROTEIN COMEC/REC2"/>
    <property type="match status" value="1"/>
</dbReference>
<dbReference type="EnsemblMetazoa" id="Aqu2.1.18629_001">
    <property type="protein sequence ID" value="Aqu2.1.18629_001"/>
    <property type="gene ID" value="Aqu2.1.18629"/>
</dbReference>
<dbReference type="OrthoDB" id="10070994at2759"/>
<protein>
    <recommendedName>
        <fullName evidence="3">Metallo-beta-lactamase domain-containing protein</fullName>
    </recommendedName>
</protein>
<name>A0A1X7TTX4_AMPQE</name>
<dbReference type="SUPFAM" id="SSF56281">
    <property type="entry name" value="Metallo-hydrolase/oxidoreductase"/>
    <property type="match status" value="1"/>
</dbReference>
<dbReference type="Gene3D" id="3.60.15.10">
    <property type="entry name" value="Ribonuclease Z/Hydroxyacylglutathione hydrolase-like"/>
    <property type="match status" value="1"/>
</dbReference>
<dbReference type="InterPro" id="IPR052159">
    <property type="entry name" value="Competence_DNA_uptake"/>
</dbReference>
<evidence type="ECO:0008006" key="3">
    <source>
        <dbReference type="Google" id="ProtNLM"/>
    </source>
</evidence>
<keyword evidence="1" id="KW-0732">Signal</keyword>
<organism evidence="2">
    <name type="scientific">Amphimedon queenslandica</name>
    <name type="common">Sponge</name>
    <dbReference type="NCBI Taxonomy" id="400682"/>
    <lineage>
        <taxon>Eukaryota</taxon>
        <taxon>Metazoa</taxon>
        <taxon>Porifera</taxon>
        <taxon>Demospongiae</taxon>
        <taxon>Heteroscleromorpha</taxon>
        <taxon>Haplosclerida</taxon>
        <taxon>Niphatidae</taxon>
        <taxon>Amphimedon</taxon>
    </lineage>
</organism>